<sequence>MTNKLKITKIKNSGRKITKLLILLGIKEGYLLVRNVYGMVEHPTMTFNRIYRKKDYSQTILIFGIPIGLWLAWVFVLLISRIFIFGRLHFGFWAKVSFLGSTLITSIVFLLLTYCFYLVWKKGRRGSESS</sequence>
<keyword evidence="1" id="KW-0812">Transmembrane</keyword>
<dbReference type="AlphaFoldDB" id="A0A2H0WQ82"/>
<feature type="transmembrane region" description="Helical" evidence="1">
    <location>
        <begin position="60"/>
        <end position="84"/>
    </location>
</feature>
<feature type="transmembrane region" description="Helical" evidence="1">
    <location>
        <begin position="96"/>
        <end position="120"/>
    </location>
</feature>
<evidence type="ECO:0000313" key="3">
    <source>
        <dbReference type="Proteomes" id="UP000230775"/>
    </source>
</evidence>
<evidence type="ECO:0000313" key="2">
    <source>
        <dbReference type="EMBL" id="PIS14775.1"/>
    </source>
</evidence>
<comment type="caution">
    <text evidence="2">The sequence shown here is derived from an EMBL/GenBank/DDBJ whole genome shotgun (WGS) entry which is preliminary data.</text>
</comment>
<evidence type="ECO:0000256" key="1">
    <source>
        <dbReference type="SAM" id="Phobius"/>
    </source>
</evidence>
<dbReference type="EMBL" id="PEZI01000021">
    <property type="protein sequence ID" value="PIS14775.1"/>
    <property type="molecule type" value="Genomic_DNA"/>
</dbReference>
<gene>
    <name evidence="2" type="ORF">COT64_00860</name>
</gene>
<name>A0A2H0WQ82_9BACT</name>
<proteinExistence type="predicted"/>
<keyword evidence="1" id="KW-0472">Membrane</keyword>
<accession>A0A2H0WQ82</accession>
<keyword evidence="1" id="KW-1133">Transmembrane helix</keyword>
<dbReference type="Proteomes" id="UP000230775">
    <property type="component" value="Unassembled WGS sequence"/>
</dbReference>
<organism evidence="2 3">
    <name type="scientific">Candidatus Shapirobacteria bacterium CG09_land_8_20_14_0_10_39_12</name>
    <dbReference type="NCBI Taxonomy" id="1974885"/>
    <lineage>
        <taxon>Bacteria</taxon>
        <taxon>Candidatus Shapironibacteriota</taxon>
    </lineage>
</organism>
<reference evidence="3" key="1">
    <citation type="submission" date="2017-09" db="EMBL/GenBank/DDBJ databases">
        <title>Depth-based differentiation of microbial function through sediment-hosted aquifers and enrichment of novel symbionts in the deep terrestrial subsurface.</title>
        <authorList>
            <person name="Probst A.J."/>
            <person name="Ladd B."/>
            <person name="Jarett J.K."/>
            <person name="Geller-Mcgrath D.E."/>
            <person name="Sieber C.M.K."/>
            <person name="Emerson J.B."/>
            <person name="Anantharaman K."/>
            <person name="Thomas B.C."/>
            <person name="Malmstrom R."/>
            <person name="Stieglmeier M."/>
            <person name="Klingl A."/>
            <person name="Woyke T."/>
            <person name="Ryan C.M."/>
            <person name="Banfield J.F."/>
        </authorList>
    </citation>
    <scope>NUCLEOTIDE SEQUENCE [LARGE SCALE GENOMIC DNA]</scope>
</reference>
<protein>
    <submittedName>
        <fullName evidence="2">Uncharacterized protein</fullName>
    </submittedName>
</protein>